<dbReference type="HOGENOM" id="CLU_113010_0_0_1"/>
<proteinExistence type="predicted"/>
<dbReference type="PANTHER" id="PTHR45786">
    <property type="entry name" value="DNA BINDING PROTEIN-LIKE"/>
    <property type="match status" value="1"/>
</dbReference>
<protein>
    <submittedName>
        <fullName evidence="1">Uncharacterized protein</fullName>
    </submittedName>
</protein>
<dbReference type="Ensembl" id="ENSLOCT00000003742.1">
    <property type="protein sequence ID" value="ENSLOCP00000003735.1"/>
    <property type="gene ID" value="ENSLOCG00000003150.1"/>
</dbReference>
<reference evidence="1" key="2">
    <citation type="submission" date="2025-08" db="UniProtKB">
        <authorList>
            <consortium name="Ensembl"/>
        </authorList>
    </citation>
    <scope>IDENTIFICATION</scope>
</reference>
<dbReference type="Proteomes" id="UP000018468">
    <property type="component" value="Linkage group LG28"/>
</dbReference>
<organism evidence="1 2">
    <name type="scientific">Lepisosteus oculatus</name>
    <name type="common">Spotted gar</name>
    <dbReference type="NCBI Taxonomy" id="7918"/>
    <lineage>
        <taxon>Eukaryota</taxon>
        <taxon>Metazoa</taxon>
        <taxon>Chordata</taxon>
        <taxon>Craniata</taxon>
        <taxon>Vertebrata</taxon>
        <taxon>Euteleostomi</taxon>
        <taxon>Actinopterygii</taxon>
        <taxon>Neopterygii</taxon>
        <taxon>Holostei</taxon>
        <taxon>Semionotiformes</taxon>
        <taxon>Lepisosteidae</taxon>
        <taxon>Lepisosteus</taxon>
    </lineage>
</organism>
<evidence type="ECO:0000313" key="1">
    <source>
        <dbReference type="Ensembl" id="ENSLOCP00000003735.1"/>
    </source>
</evidence>
<dbReference type="EMBL" id="AHAT01036693">
    <property type="status" value="NOT_ANNOTATED_CDS"/>
    <property type="molecule type" value="Genomic_DNA"/>
</dbReference>
<sequence>NNLDISQHKAVEIETMSVVCNHCSVKKWKDEPPGLCWNNGNVSLLPIEQPPEPLLSLMEGDTEKSRHFLSNIRKYNSCFQMTSFGASKQVNEPGHMPTLKIQGQVYQRTGLLWKSFRAYKTCSTSITIYQCCKILLGDHKVIIRAHKTPAGEHKSRFNAPTTIEVVWHQQYGTN</sequence>
<reference evidence="2" key="1">
    <citation type="submission" date="2011-12" db="EMBL/GenBank/DDBJ databases">
        <title>The Draft Genome of Lepisosteus oculatus.</title>
        <authorList>
            <consortium name="The Broad Institute Genome Assembly &amp; Analysis Group"/>
            <consortium name="Computational R&amp;D Group"/>
            <consortium name="and Sequencing Platform"/>
            <person name="Di Palma F."/>
            <person name="Alfoldi J."/>
            <person name="Johnson J."/>
            <person name="Berlin A."/>
            <person name="Gnerre S."/>
            <person name="Jaffe D."/>
            <person name="MacCallum I."/>
            <person name="Young S."/>
            <person name="Walker B.J."/>
            <person name="Lander E.S."/>
            <person name="Lindblad-Toh K."/>
        </authorList>
    </citation>
    <scope>NUCLEOTIDE SEQUENCE [LARGE SCALE GENOMIC DNA]</scope>
</reference>
<dbReference type="AlphaFoldDB" id="W5M5S7"/>
<reference evidence="1" key="3">
    <citation type="submission" date="2025-09" db="UniProtKB">
        <authorList>
            <consortium name="Ensembl"/>
        </authorList>
    </citation>
    <scope>IDENTIFICATION</scope>
</reference>
<dbReference type="GeneTree" id="ENSGT00940000167909"/>
<accession>W5M5S7</accession>
<keyword evidence="2" id="KW-1185">Reference proteome</keyword>
<name>W5M5S7_LEPOC</name>
<evidence type="ECO:0000313" key="2">
    <source>
        <dbReference type="Proteomes" id="UP000018468"/>
    </source>
</evidence>
<dbReference type="PANTHER" id="PTHR45786:SF74">
    <property type="entry name" value="ATP-DEPENDENT DNA HELICASE"/>
    <property type="match status" value="1"/>
</dbReference>